<feature type="transmembrane region" description="Helical" evidence="1">
    <location>
        <begin position="6"/>
        <end position="27"/>
    </location>
</feature>
<evidence type="ECO:0000313" key="2">
    <source>
        <dbReference type="EMBL" id="EEX75812.1"/>
    </source>
</evidence>
<evidence type="ECO:0000313" key="3">
    <source>
        <dbReference type="Proteomes" id="UP000006233"/>
    </source>
</evidence>
<sequence length="47" mass="5772">MGTKSVLIFYFCSNFFNFRRIIISLLFSFNTKFRLSYEFIINLFDKE</sequence>
<gene>
    <name evidence="2" type="ORF">GCWU000323_00023</name>
</gene>
<dbReference type="HOGENOM" id="CLU_3235533_0_0_0"/>
<reference evidence="2 3" key="1">
    <citation type="submission" date="2009-09" db="EMBL/GenBank/DDBJ databases">
        <authorList>
            <person name="Weinstock G."/>
            <person name="Sodergren E."/>
            <person name="Clifton S."/>
            <person name="Fulton L."/>
            <person name="Fulton B."/>
            <person name="Courtney L."/>
            <person name="Fronick C."/>
            <person name="Harrison M."/>
            <person name="Strong C."/>
            <person name="Farmer C."/>
            <person name="Delahaunty K."/>
            <person name="Markovic C."/>
            <person name="Hall O."/>
            <person name="Minx P."/>
            <person name="Tomlinson C."/>
            <person name="Mitreva M."/>
            <person name="Nelson J."/>
            <person name="Hou S."/>
            <person name="Wollam A."/>
            <person name="Pepin K.H."/>
            <person name="Johnson M."/>
            <person name="Bhonagiri V."/>
            <person name="Nash W.E."/>
            <person name="Warren W."/>
            <person name="Chinwalla A."/>
            <person name="Mardis E.R."/>
            <person name="Wilson R.K."/>
        </authorList>
    </citation>
    <scope>NUCLEOTIDE SEQUENCE [LARGE SCALE GENOMIC DNA]</scope>
    <source>
        <strain evidence="2 3">F0254</strain>
    </source>
</reference>
<dbReference type="EMBL" id="ACVB02000005">
    <property type="protein sequence ID" value="EEX75812.1"/>
    <property type="molecule type" value="Genomic_DNA"/>
</dbReference>
<keyword evidence="1" id="KW-0472">Membrane</keyword>
<evidence type="ECO:0000256" key="1">
    <source>
        <dbReference type="SAM" id="Phobius"/>
    </source>
</evidence>
<comment type="caution">
    <text evidence="2">The sequence shown here is derived from an EMBL/GenBank/DDBJ whole genome shotgun (WGS) entry which is preliminary data.</text>
</comment>
<protein>
    <submittedName>
        <fullName evidence="2">Uncharacterized protein</fullName>
    </submittedName>
</protein>
<proteinExistence type="predicted"/>
<organism evidence="2 3">
    <name type="scientific">Leptotrichia hofstadii F0254</name>
    <dbReference type="NCBI Taxonomy" id="634994"/>
    <lineage>
        <taxon>Bacteria</taxon>
        <taxon>Fusobacteriati</taxon>
        <taxon>Fusobacteriota</taxon>
        <taxon>Fusobacteriia</taxon>
        <taxon>Fusobacteriales</taxon>
        <taxon>Leptotrichiaceae</taxon>
        <taxon>Leptotrichia</taxon>
    </lineage>
</organism>
<dbReference type="AlphaFoldDB" id="C9MU05"/>
<dbReference type="STRING" id="634994.GCWU000323_00023"/>
<name>C9MU05_9FUSO</name>
<keyword evidence="1" id="KW-0812">Transmembrane</keyword>
<keyword evidence="1" id="KW-1133">Transmembrane helix</keyword>
<accession>C9MU05</accession>
<dbReference type="Proteomes" id="UP000006233">
    <property type="component" value="Unassembled WGS sequence"/>
</dbReference>